<protein>
    <recommendedName>
        <fullName evidence="2">Hemerythrin-like domain-containing protein</fullName>
    </recommendedName>
</protein>
<keyword evidence="4" id="KW-1185">Reference proteome</keyword>
<dbReference type="AlphaFoldDB" id="A0A1D8IJY2"/>
<accession>A0A1D8IJY2</accession>
<dbReference type="EMBL" id="CP017415">
    <property type="protein sequence ID" value="AOU96772.1"/>
    <property type="molecule type" value="Genomic_DNA"/>
</dbReference>
<evidence type="ECO:0000256" key="1">
    <source>
        <dbReference type="SAM" id="MobiDB-lite"/>
    </source>
</evidence>
<gene>
    <name evidence="3" type="ORF">BI364_00975</name>
</gene>
<proteinExistence type="predicted"/>
<dbReference type="InterPro" id="IPR012312">
    <property type="entry name" value="Hemerythrin-like"/>
</dbReference>
<dbReference type="Proteomes" id="UP000095401">
    <property type="component" value="Chromosome"/>
</dbReference>
<dbReference type="InterPro" id="IPR038309">
    <property type="entry name" value="Rsd/AlgQ_sf"/>
</dbReference>
<name>A0A1D8IJY2_9GAMM</name>
<dbReference type="Pfam" id="PF01814">
    <property type="entry name" value="Hemerythrin"/>
    <property type="match status" value="1"/>
</dbReference>
<evidence type="ECO:0000259" key="2">
    <source>
        <dbReference type="Pfam" id="PF01814"/>
    </source>
</evidence>
<sequence>MFGFFKKKKREQPVEPEDEASAGIRYNPELVGRLKSDHQELLVIYRAIETHFARGDLAGTVARLNDFRYLLQDHLLTENVRFYLYLGQQFAHDQTNAELIRGFRQEMDAIGRVVLKFLDRYETMVDDPKIAASFLEDLGQIGAVLSRRIKKEEQTLYPLYMPRY</sequence>
<feature type="region of interest" description="Disordered" evidence="1">
    <location>
        <begin position="1"/>
        <end position="21"/>
    </location>
</feature>
<dbReference type="KEGG" id="aprs:BI364_00975"/>
<dbReference type="Gene3D" id="1.20.120.1370">
    <property type="entry name" value="Regulator of RNA polymerase sigma(70) subunit, domain 4"/>
    <property type="match status" value="1"/>
</dbReference>
<organism evidence="3 4">
    <name type="scientific">Acidihalobacter yilgarnensis</name>
    <dbReference type="NCBI Taxonomy" id="2819280"/>
    <lineage>
        <taxon>Bacteria</taxon>
        <taxon>Pseudomonadati</taxon>
        <taxon>Pseudomonadota</taxon>
        <taxon>Gammaproteobacteria</taxon>
        <taxon>Chromatiales</taxon>
        <taxon>Ectothiorhodospiraceae</taxon>
        <taxon>Acidihalobacter</taxon>
    </lineage>
</organism>
<feature type="domain" description="Hemerythrin-like" evidence="2">
    <location>
        <begin position="32"/>
        <end position="159"/>
    </location>
</feature>
<feature type="compositionally biased region" description="Basic residues" evidence="1">
    <location>
        <begin position="1"/>
        <end position="10"/>
    </location>
</feature>
<dbReference type="RefSeq" id="WP_070077166.1">
    <property type="nucleotide sequence ID" value="NZ_CP017415.1"/>
</dbReference>
<evidence type="ECO:0000313" key="4">
    <source>
        <dbReference type="Proteomes" id="UP000095401"/>
    </source>
</evidence>
<evidence type="ECO:0000313" key="3">
    <source>
        <dbReference type="EMBL" id="AOU96772.1"/>
    </source>
</evidence>
<reference evidence="4" key="1">
    <citation type="submission" date="2016-09" db="EMBL/GenBank/DDBJ databases">
        <title>Acidihalobacter prosperus F5.</title>
        <authorList>
            <person name="Khaleque H.N."/>
            <person name="Ramsay J.P."/>
            <person name="Kaksonen A.H."/>
            <person name="Boxall N.J."/>
            <person name="Watkin E.L.J."/>
        </authorList>
    </citation>
    <scope>NUCLEOTIDE SEQUENCE [LARGE SCALE GENOMIC DNA]</scope>
    <source>
        <strain evidence="4">F5</strain>
    </source>
</reference>